<dbReference type="RefSeq" id="WP_306389325.1">
    <property type="nucleotide sequence ID" value="NZ_JAVCAP010000014.1"/>
</dbReference>
<feature type="transmembrane region" description="Helical" evidence="2">
    <location>
        <begin position="74"/>
        <end position="92"/>
    </location>
</feature>
<dbReference type="SMART" id="SM00267">
    <property type="entry name" value="GGDEF"/>
    <property type="match status" value="1"/>
</dbReference>
<dbReference type="PANTHER" id="PTHR44757">
    <property type="entry name" value="DIGUANYLATE CYCLASE DGCP"/>
    <property type="match status" value="1"/>
</dbReference>
<accession>A0ABT9JSQ3</accession>
<keyword evidence="2" id="KW-0812">Transmembrane</keyword>
<evidence type="ECO:0000256" key="2">
    <source>
        <dbReference type="SAM" id="Phobius"/>
    </source>
</evidence>
<protein>
    <submittedName>
        <fullName evidence="5">EAL domain-containing protein</fullName>
    </submittedName>
</protein>
<dbReference type="CDD" id="cd01949">
    <property type="entry name" value="GGDEF"/>
    <property type="match status" value="1"/>
</dbReference>
<feature type="transmembrane region" description="Helical" evidence="2">
    <location>
        <begin position="44"/>
        <end position="62"/>
    </location>
</feature>
<dbReference type="SUPFAM" id="SSF141868">
    <property type="entry name" value="EAL domain-like"/>
    <property type="match status" value="1"/>
</dbReference>
<name>A0ABT9JSQ3_9PROT</name>
<evidence type="ECO:0000313" key="5">
    <source>
        <dbReference type="EMBL" id="MDP8567603.1"/>
    </source>
</evidence>
<feature type="transmembrane region" description="Helical" evidence="2">
    <location>
        <begin position="209"/>
        <end position="233"/>
    </location>
</feature>
<dbReference type="Proteomes" id="UP001225906">
    <property type="component" value="Unassembled WGS sequence"/>
</dbReference>
<dbReference type="EMBL" id="JAVCAP010000014">
    <property type="protein sequence ID" value="MDP8567603.1"/>
    <property type="molecule type" value="Genomic_DNA"/>
</dbReference>
<dbReference type="InterPro" id="IPR001633">
    <property type="entry name" value="EAL_dom"/>
</dbReference>
<feature type="transmembrane region" description="Helical" evidence="2">
    <location>
        <begin position="104"/>
        <end position="123"/>
    </location>
</feature>
<feature type="transmembrane region" description="Helical" evidence="2">
    <location>
        <begin position="169"/>
        <end position="189"/>
    </location>
</feature>
<keyword evidence="1" id="KW-0175">Coiled coil</keyword>
<dbReference type="InterPro" id="IPR043128">
    <property type="entry name" value="Rev_trsase/Diguanyl_cyclase"/>
</dbReference>
<evidence type="ECO:0000256" key="1">
    <source>
        <dbReference type="SAM" id="Coils"/>
    </source>
</evidence>
<gene>
    <name evidence="5" type="ORF">Q9291_07050</name>
</gene>
<feature type="coiled-coil region" evidence="1">
    <location>
        <begin position="407"/>
        <end position="441"/>
    </location>
</feature>
<dbReference type="InterPro" id="IPR000160">
    <property type="entry name" value="GGDEF_dom"/>
</dbReference>
<reference evidence="6" key="1">
    <citation type="journal article" date="2019" name="Int. J. Syst. Evol. Microbiol.">
        <title>The Global Catalogue of Microorganisms (GCM) 10K type strain sequencing project: providing services to taxonomists for standard genome sequencing and annotation.</title>
        <authorList>
            <consortium name="The Broad Institute Genomics Platform"/>
            <consortium name="The Broad Institute Genome Sequencing Center for Infectious Disease"/>
            <person name="Wu L."/>
            <person name="Ma J."/>
        </authorList>
    </citation>
    <scope>NUCLEOTIDE SEQUENCE [LARGE SCALE GENOMIC DNA]</scope>
    <source>
        <strain evidence="6">VKM B-3159</strain>
    </source>
</reference>
<feature type="transmembrane region" description="Helical" evidence="2">
    <location>
        <begin position="135"/>
        <end position="157"/>
    </location>
</feature>
<dbReference type="SMART" id="SM00052">
    <property type="entry name" value="EAL"/>
    <property type="match status" value="1"/>
</dbReference>
<dbReference type="InterPro" id="IPR035919">
    <property type="entry name" value="EAL_sf"/>
</dbReference>
<dbReference type="Pfam" id="PF00563">
    <property type="entry name" value="EAL"/>
    <property type="match status" value="1"/>
</dbReference>
<organism evidence="5 6">
    <name type="scientific">Methylophilus aquaticus</name>
    <dbReference type="NCBI Taxonomy" id="1971610"/>
    <lineage>
        <taxon>Bacteria</taxon>
        <taxon>Pseudomonadati</taxon>
        <taxon>Pseudomonadota</taxon>
        <taxon>Betaproteobacteria</taxon>
        <taxon>Nitrosomonadales</taxon>
        <taxon>Methylophilaceae</taxon>
        <taxon>Methylophilus</taxon>
    </lineage>
</organism>
<feature type="domain" description="GGDEF" evidence="4">
    <location>
        <begin position="287"/>
        <end position="419"/>
    </location>
</feature>
<evidence type="ECO:0000259" key="4">
    <source>
        <dbReference type="PROSITE" id="PS50887"/>
    </source>
</evidence>
<evidence type="ECO:0000259" key="3">
    <source>
        <dbReference type="PROSITE" id="PS50883"/>
    </source>
</evidence>
<dbReference type="PROSITE" id="PS50883">
    <property type="entry name" value="EAL"/>
    <property type="match status" value="1"/>
</dbReference>
<dbReference type="Gene3D" id="3.20.20.450">
    <property type="entry name" value="EAL domain"/>
    <property type="match status" value="1"/>
</dbReference>
<dbReference type="PANTHER" id="PTHR44757:SF2">
    <property type="entry name" value="BIOFILM ARCHITECTURE MAINTENANCE PROTEIN MBAA"/>
    <property type="match status" value="1"/>
</dbReference>
<feature type="transmembrane region" description="Helical" evidence="2">
    <location>
        <begin position="6"/>
        <end position="23"/>
    </location>
</feature>
<keyword evidence="2" id="KW-0472">Membrane</keyword>
<dbReference type="Pfam" id="PF00990">
    <property type="entry name" value="GGDEF"/>
    <property type="match status" value="1"/>
</dbReference>
<dbReference type="SUPFAM" id="SSF55073">
    <property type="entry name" value="Nucleotide cyclase"/>
    <property type="match status" value="1"/>
</dbReference>
<dbReference type="NCBIfam" id="TIGR00254">
    <property type="entry name" value="GGDEF"/>
    <property type="match status" value="1"/>
</dbReference>
<dbReference type="PROSITE" id="PS50887">
    <property type="entry name" value="GGDEF"/>
    <property type="match status" value="1"/>
</dbReference>
<dbReference type="Gene3D" id="3.30.70.270">
    <property type="match status" value="1"/>
</dbReference>
<proteinExistence type="predicted"/>
<dbReference type="InterPro" id="IPR052155">
    <property type="entry name" value="Biofilm_reg_signaling"/>
</dbReference>
<dbReference type="CDD" id="cd01948">
    <property type="entry name" value="EAL"/>
    <property type="match status" value="1"/>
</dbReference>
<feature type="domain" description="EAL" evidence="3">
    <location>
        <begin position="428"/>
        <end position="681"/>
    </location>
</feature>
<evidence type="ECO:0000313" key="6">
    <source>
        <dbReference type="Proteomes" id="UP001225906"/>
    </source>
</evidence>
<keyword evidence="6" id="KW-1185">Reference proteome</keyword>
<comment type="caution">
    <text evidence="5">The sequence shown here is derived from an EMBL/GenBank/DDBJ whole genome shotgun (WGS) entry which is preliminary data.</text>
</comment>
<keyword evidence="2" id="KW-1133">Transmembrane helix</keyword>
<sequence length="690" mass="78071">MSQTQIYISLLFALSVIGCYFAFELVYRLRKVAQKEHELFLKKYASILAAGIFILHAGYQFTSDNIPKIAQHPVDFIGALLCAYLLALSLLNTVNQRSLPLRELMYAAMAAGFSAYLLSYFYHIASGAININIDIWTALFGLFIACMTSALVIVTMLWLKGYEGKALRWLKLMFSVEIALGFLAAHAAINLSILHSSEFALQPTDQASNYLTLLLVLSPILLFMTSFILVVFYERAVDINQSKLSFRNTQTSHRKLTAYDPLTHLPNRDALNQHLVISAKRCDRNGESMALAYIDLDHFKPVNDQFGHHIGDLLLIEVSKRISNALRNCDYVARAGGDEFIAILSEIENHQSVVTVIQRIIDTMRESFVIEDHVIEISCSIGISMYPQDGNLQKLKLNADAAMYKAKENGKNQYRFFDAEIEQASDEMQQTRIELKHAITQREFKLLFQPKVDAMTRLVHGAEALLRWEHPSRGLLSPSTFIEAAERFGMVEEINEWVISQACHTIRKAREIGIDLSISVNLSHQQFRNKHLGEHIQSILDINQVEPRSLILEVSETNAIHHQEQFRDTLRHFKTLGLKVSLDDFGLHPFSLSYLQNLEISEVKLDRSLTKGVAISQVSLSIVEAVVKLAHALDLNVVAEGVEDEEQRLALATTGCDQMQGYLFSKPVEQQFLFDVFSDLQHRTTTKSLF</sequence>
<dbReference type="InterPro" id="IPR029787">
    <property type="entry name" value="Nucleotide_cyclase"/>
</dbReference>